<feature type="compositionally biased region" description="Basic residues" evidence="1">
    <location>
        <begin position="1"/>
        <end position="11"/>
    </location>
</feature>
<feature type="region of interest" description="Disordered" evidence="1">
    <location>
        <begin position="1"/>
        <end position="24"/>
    </location>
</feature>
<gene>
    <name evidence="2" type="ORF">MIMGU_mgv1a016938mg</name>
</gene>
<evidence type="ECO:0000256" key="1">
    <source>
        <dbReference type="SAM" id="MobiDB-lite"/>
    </source>
</evidence>
<accession>A0A022QVZ6</accession>
<dbReference type="EMBL" id="KI631019">
    <property type="protein sequence ID" value="EYU30700.1"/>
    <property type="molecule type" value="Genomic_DNA"/>
</dbReference>
<proteinExistence type="predicted"/>
<protein>
    <submittedName>
        <fullName evidence="2">Uncharacterized protein</fullName>
    </submittedName>
</protein>
<name>A0A022QVZ6_ERYGU</name>
<keyword evidence="3" id="KW-1185">Reference proteome</keyword>
<dbReference type="PANTHER" id="PTHR48205:SF1">
    <property type="entry name" value="OS01G0742766 PROTEIN"/>
    <property type="match status" value="1"/>
</dbReference>
<sequence>MKFKPPPKRKKLDSAPSSSPSYYTHGVVPAEKREVNLTHAVEIQPSNVDLKIQQAKCFAVAQAQQDCCTGNFKIFDSPFGNYLVPVIPTRAELGG</sequence>
<evidence type="ECO:0000313" key="2">
    <source>
        <dbReference type="EMBL" id="EYU30700.1"/>
    </source>
</evidence>
<reference evidence="2 3" key="1">
    <citation type="journal article" date="2013" name="Proc. Natl. Acad. Sci. U.S.A.">
        <title>Fine-scale variation in meiotic recombination in Mimulus inferred from population shotgun sequencing.</title>
        <authorList>
            <person name="Hellsten U."/>
            <person name="Wright K.M."/>
            <person name="Jenkins J."/>
            <person name="Shu S."/>
            <person name="Yuan Y."/>
            <person name="Wessler S.R."/>
            <person name="Schmutz J."/>
            <person name="Willis J.H."/>
            <person name="Rokhsar D.S."/>
        </authorList>
    </citation>
    <scope>NUCLEOTIDE SEQUENCE [LARGE SCALE GENOMIC DNA]</scope>
    <source>
        <strain evidence="3">cv. DUN x IM62</strain>
    </source>
</reference>
<dbReference type="AlphaFoldDB" id="A0A022QVZ6"/>
<dbReference type="PANTHER" id="PTHR48205">
    <property type="entry name" value="OS01G0742766 PROTEIN"/>
    <property type="match status" value="1"/>
</dbReference>
<organism evidence="2 3">
    <name type="scientific">Erythranthe guttata</name>
    <name type="common">Yellow monkey flower</name>
    <name type="synonym">Mimulus guttatus</name>
    <dbReference type="NCBI Taxonomy" id="4155"/>
    <lineage>
        <taxon>Eukaryota</taxon>
        <taxon>Viridiplantae</taxon>
        <taxon>Streptophyta</taxon>
        <taxon>Embryophyta</taxon>
        <taxon>Tracheophyta</taxon>
        <taxon>Spermatophyta</taxon>
        <taxon>Magnoliopsida</taxon>
        <taxon>eudicotyledons</taxon>
        <taxon>Gunneridae</taxon>
        <taxon>Pentapetalae</taxon>
        <taxon>asterids</taxon>
        <taxon>lamiids</taxon>
        <taxon>Lamiales</taxon>
        <taxon>Phrymaceae</taxon>
        <taxon>Erythranthe</taxon>
    </lineage>
</organism>
<evidence type="ECO:0000313" key="3">
    <source>
        <dbReference type="Proteomes" id="UP000030748"/>
    </source>
</evidence>
<dbReference type="Proteomes" id="UP000030748">
    <property type="component" value="Unassembled WGS sequence"/>
</dbReference>